<feature type="compositionally biased region" description="Polar residues" evidence="7">
    <location>
        <begin position="1035"/>
        <end position="1045"/>
    </location>
</feature>
<feature type="region of interest" description="Disordered" evidence="7">
    <location>
        <begin position="39"/>
        <end position="85"/>
    </location>
</feature>
<feature type="compositionally biased region" description="Basic and acidic residues" evidence="7">
    <location>
        <begin position="968"/>
        <end position="980"/>
    </location>
</feature>
<feature type="compositionally biased region" description="Basic residues" evidence="7">
    <location>
        <begin position="846"/>
        <end position="864"/>
    </location>
</feature>
<keyword evidence="9" id="KW-1185">Reference proteome</keyword>
<feature type="compositionally biased region" description="Basic and acidic residues" evidence="7">
    <location>
        <begin position="204"/>
        <end position="216"/>
    </location>
</feature>
<dbReference type="InterPro" id="IPR017970">
    <property type="entry name" value="Homeobox_CS"/>
</dbReference>
<dbReference type="FunFam" id="1.10.10.60:FF:000440">
    <property type="entry name" value="NK7.1, isoform A"/>
    <property type="match status" value="1"/>
</dbReference>
<feature type="region of interest" description="Disordered" evidence="7">
    <location>
        <begin position="334"/>
        <end position="375"/>
    </location>
</feature>
<evidence type="ECO:0000313" key="10">
    <source>
        <dbReference type="RefSeq" id="XP_037893834.1"/>
    </source>
</evidence>
<feature type="compositionally biased region" description="Polar residues" evidence="7">
    <location>
        <begin position="515"/>
        <end position="531"/>
    </location>
</feature>
<feature type="compositionally biased region" description="Acidic residues" evidence="7">
    <location>
        <begin position="1153"/>
        <end position="1163"/>
    </location>
</feature>
<name>A0A9C5ZCY0_9MUSC</name>
<feature type="compositionally biased region" description="Low complexity" evidence="7">
    <location>
        <begin position="183"/>
        <end position="195"/>
    </location>
</feature>
<proteinExistence type="predicted"/>
<dbReference type="CDD" id="cd00086">
    <property type="entry name" value="homeodomain"/>
    <property type="match status" value="1"/>
</dbReference>
<sequence>MMPEIERDVASEMVSGAHAPIFESTSQKHYNYHNLNVSHHQHHFSQQQQQQQHQPHPQPQQYQQHQHQQHTHFQHLQSQQQHHTSNYKLPQTEIDYKMATSSYVYRSPLTIPPMSTTTHVYHNNNNNGGGGGGGGGNNNHTNNNNMLLYNNHQNNNNNNNNNNNSYQQHSVNVTNMHSSSHNVAATVPPTTATTTSGHCLSPQNKEKLTNLLKTRETSGSLATSSTASPIESNKYRTESDHTATSPVAPPTFLQKSLENPKNANYINGYNGTNNSNAKIPMTPSPPIIATAARTKNPLTRPTLSPLGIQEAQQITYNSTTIMSWHPHVYARPPNRPTPHGIADILGWRDGSTRDNQDESSNSSIATLPPAPAKSPKSILGNFRQQYSQQGSHCDTVNQIHSATSLSDTSEEDTVAMPATAIDVAPIMDQPLNLCVAKKKTRDSLSPPPAVKQNQILGINIGDKEKSSMLGKHLKKDASHTGKPSVKKKKPNNSSLSTAGMPTSAAMAMNSSISATLTQPPDVSPTSASSDTLMRERSAAATNSSTPPASTTHMVETTEDDSDSGSCDARRKKKARTTFTGRQIFELEKQFEIKKYLSSSERTEMAKLLNVTETQVKIWFQNRRTKWKKQDNVTNTEAAEVKSANSGKSTTTSSTSSSALSENGTSTAKSITGQQTSSAPSLTPTTLNGETMVTSKKHSHNNSNNANNAENKRNMTNELSSKLTAKQGTKMKKSLNAGLEKTNKNANGIKGDATVGQSVRVATSATVGAHDTLSAMGKATNGIEMDNRNKQQQQQIHQTQNNNHQHHHNNHQHQHQHNHHHHNNNNNNNNHNHREQQAQQQQPRTHYSQHHQHQHHHPHIPHHHHAIPLTVEPAAPLEQTEKLEIKLEESPQHRELQLSLLRAAHSQSPLYGEMDFETKLAASKISNALALTKINAHTQQQLGKNHNRNANANNSNNSGNSNNNTLKKTQKDKNLKDDKELNSLLKGNELTINSKTKNNNNNDTNNNNNEDKNNGNAQVKEVSVKVEPKKEKERQTNLTNGDSNKMQIDEVEKVKNRHHHHHHHHHFMHEVEDCSRLSDLDGSSASAIKSVNASKINPTSAATATANDKANVDNIDDANDEDDNDNDDDDDDNNDDDDDDVVDDDDGGVTNANELDEDAEMHEI</sequence>
<feature type="domain" description="Homeobox" evidence="8">
    <location>
        <begin position="569"/>
        <end position="629"/>
    </location>
</feature>
<dbReference type="InterPro" id="IPR001356">
    <property type="entry name" value="HD"/>
</dbReference>
<feature type="region of interest" description="Disordered" evidence="7">
    <location>
        <begin position="939"/>
        <end position="1046"/>
    </location>
</feature>
<dbReference type="PANTHER" id="PTHR24333">
    <property type="entry name" value="HOMEO BOX HB9 LIKE A-RELATED"/>
    <property type="match status" value="1"/>
</dbReference>
<evidence type="ECO:0000256" key="4">
    <source>
        <dbReference type="ARBA" id="ARBA00023242"/>
    </source>
</evidence>
<feature type="region of interest" description="Disordered" evidence="7">
    <location>
        <begin position="514"/>
        <end position="575"/>
    </location>
</feature>
<evidence type="ECO:0000256" key="6">
    <source>
        <dbReference type="RuleBase" id="RU000682"/>
    </source>
</evidence>
<dbReference type="KEGG" id="gfs:119640093"/>
<dbReference type="Proteomes" id="UP000092443">
    <property type="component" value="Unplaced"/>
</dbReference>
<feature type="compositionally biased region" description="Basic residues" evidence="7">
    <location>
        <begin position="803"/>
        <end position="822"/>
    </location>
</feature>
<accession>A0A9C5ZCY0</accession>
<feature type="region of interest" description="Disordered" evidence="7">
    <location>
        <begin position="123"/>
        <end position="251"/>
    </location>
</feature>
<feature type="compositionally biased region" description="Low complexity" evidence="7">
    <location>
        <begin position="992"/>
        <end position="1020"/>
    </location>
</feature>
<protein>
    <submittedName>
        <fullName evidence="10">Homeobox protein 2</fullName>
    </submittedName>
</protein>
<dbReference type="RefSeq" id="XP_037893834.1">
    <property type="nucleotide sequence ID" value="XM_038037906.1"/>
</dbReference>
<feature type="compositionally biased region" description="Low complexity" evidence="7">
    <location>
        <begin position="44"/>
        <end position="66"/>
    </location>
</feature>
<feature type="compositionally biased region" description="Low complexity" evidence="7">
    <location>
        <begin position="217"/>
        <end position="228"/>
    </location>
</feature>
<feature type="compositionally biased region" description="Low complexity" evidence="7">
    <location>
        <begin position="675"/>
        <end position="686"/>
    </location>
</feature>
<dbReference type="PRINTS" id="PR00024">
    <property type="entry name" value="HOMEOBOX"/>
</dbReference>
<evidence type="ECO:0000256" key="5">
    <source>
        <dbReference type="PROSITE-ProRule" id="PRU00108"/>
    </source>
</evidence>
<comment type="subcellular location">
    <subcellularLocation>
        <location evidence="1 5 6">Nucleus</location>
    </subcellularLocation>
</comment>
<keyword evidence="4 5" id="KW-0539">Nucleus</keyword>
<feature type="region of interest" description="Disordered" evidence="7">
    <location>
        <begin position="1097"/>
        <end position="1163"/>
    </location>
</feature>
<feature type="compositionally biased region" description="Gly residues" evidence="7">
    <location>
        <begin position="127"/>
        <end position="137"/>
    </location>
</feature>
<dbReference type="InterPro" id="IPR050848">
    <property type="entry name" value="Homeobox_TF"/>
</dbReference>
<evidence type="ECO:0000256" key="7">
    <source>
        <dbReference type="SAM" id="MobiDB-lite"/>
    </source>
</evidence>
<dbReference type="GO" id="GO:0005634">
    <property type="term" value="C:nucleus"/>
    <property type="evidence" value="ECO:0007669"/>
    <property type="project" value="UniProtKB-SubCell"/>
</dbReference>
<feature type="compositionally biased region" description="Low complexity" evidence="7">
    <location>
        <begin position="790"/>
        <end position="802"/>
    </location>
</feature>
<dbReference type="Gene3D" id="1.10.10.60">
    <property type="entry name" value="Homeodomain-like"/>
    <property type="match status" value="1"/>
</dbReference>
<dbReference type="Pfam" id="PF00046">
    <property type="entry name" value="Homeodomain"/>
    <property type="match status" value="1"/>
</dbReference>
<keyword evidence="2 5" id="KW-0238">DNA-binding</keyword>
<feature type="compositionally biased region" description="Low complexity" evidence="7">
    <location>
        <begin position="74"/>
        <end position="83"/>
    </location>
</feature>
<evidence type="ECO:0000256" key="2">
    <source>
        <dbReference type="ARBA" id="ARBA00023125"/>
    </source>
</evidence>
<dbReference type="PROSITE" id="PS50071">
    <property type="entry name" value="HOMEOBOX_2"/>
    <property type="match status" value="1"/>
</dbReference>
<feature type="region of interest" description="Disordered" evidence="7">
    <location>
        <begin position="787"/>
        <end position="864"/>
    </location>
</feature>
<feature type="compositionally biased region" description="Acidic residues" evidence="7">
    <location>
        <begin position="1113"/>
        <end position="1146"/>
    </location>
</feature>
<dbReference type="InterPro" id="IPR020479">
    <property type="entry name" value="HD_metazoa"/>
</dbReference>
<feature type="compositionally biased region" description="Low complexity" evidence="7">
    <location>
        <begin position="538"/>
        <end position="551"/>
    </location>
</feature>
<dbReference type="InterPro" id="IPR009057">
    <property type="entry name" value="Homeodomain-like_sf"/>
</dbReference>
<gene>
    <name evidence="10" type="primary">LOC119640093</name>
</gene>
<feature type="region of interest" description="Disordered" evidence="7">
    <location>
        <begin position="469"/>
        <end position="500"/>
    </location>
</feature>
<keyword evidence="3 5" id="KW-0371">Homeobox</keyword>
<feature type="DNA-binding region" description="Homeobox" evidence="5">
    <location>
        <begin position="571"/>
        <end position="630"/>
    </location>
</feature>
<dbReference type="GO" id="GO:0003677">
    <property type="term" value="F:DNA binding"/>
    <property type="evidence" value="ECO:0007669"/>
    <property type="project" value="UniProtKB-UniRule"/>
</dbReference>
<feature type="region of interest" description="Disordered" evidence="7">
    <location>
        <begin position="637"/>
        <end position="713"/>
    </location>
</feature>
<dbReference type="AlphaFoldDB" id="A0A9C5ZCY0"/>
<reference evidence="10" key="1">
    <citation type="submission" date="2025-08" db="UniProtKB">
        <authorList>
            <consortium name="RefSeq"/>
        </authorList>
    </citation>
    <scope>IDENTIFICATION</scope>
    <source>
        <tissue evidence="10">Whole body pupa</tissue>
    </source>
</reference>
<dbReference type="SUPFAM" id="SSF46689">
    <property type="entry name" value="Homeodomain-like"/>
    <property type="match status" value="1"/>
</dbReference>
<evidence type="ECO:0000256" key="3">
    <source>
        <dbReference type="ARBA" id="ARBA00023155"/>
    </source>
</evidence>
<dbReference type="PROSITE" id="PS00027">
    <property type="entry name" value="HOMEOBOX_1"/>
    <property type="match status" value="1"/>
</dbReference>
<evidence type="ECO:0000256" key="1">
    <source>
        <dbReference type="ARBA" id="ARBA00004123"/>
    </source>
</evidence>
<feature type="compositionally biased region" description="Polar residues" evidence="7">
    <location>
        <begin position="165"/>
        <end position="182"/>
    </location>
</feature>
<feature type="compositionally biased region" description="Basic and acidic residues" evidence="7">
    <location>
        <begin position="1021"/>
        <end position="1034"/>
    </location>
</feature>
<evidence type="ECO:0000313" key="9">
    <source>
        <dbReference type="Proteomes" id="UP000092443"/>
    </source>
</evidence>
<dbReference type="PANTHER" id="PTHR24333:SF5">
    <property type="entry name" value="VENT HOMEOBOX"/>
    <property type="match status" value="1"/>
</dbReference>
<dbReference type="GO" id="GO:0000981">
    <property type="term" value="F:DNA-binding transcription factor activity, RNA polymerase II-specific"/>
    <property type="evidence" value="ECO:0007669"/>
    <property type="project" value="InterPro"/>
</dbReference>
<dbReference type="GeneID" id="119640093"/>
<feature type="compositionally biased region" description="Low complexity" evidence="7">
    <location>
        <begin position="947"/>
        <end position="963"/>
    </location>
</feature>
<dbReference type="SMART" id="SM00389">
    <property type="entry name" value="HOX"/>
    <property type="match status" value="1"/>
</dbReference>
<feature type="compositionally biased region" description="Low complexity" evidence="7">
    <location>
        <begin position="641"/>
        <end position="666"/>
    </location>
</feature>
<evidence type="ECO:0000259" key="8">
    <source>
        <dbReference type="PROSITE" id="PS50071"/>
    </source>
</evidence>
<feature type="compositionally biased region" description="Low complexity" evidence="7">
    <location>
        <begin position="138"/>
        <end position="164"/>
    </location>
</feature>
<organism evidence="9 10">
    <name type="scientific">Glossina fuscipes</name>
    <dbReference type="NCBI Taxonomy" id="7396"/>
    <lineage>
        <taxon>Eukaryota</taxon>
        <taxon>Metazoa</taxon>
        <taxon>Ecdysozoa</taxon>
        <taxon>Arthropoda</taxon>
        <taxon>Hexapoda</taxon>
        <taxon>Insecta</taxon>
        <taxon>Pterygota</taxon>
        <taxon>Neoptera</taxon>
        <taxon>Endopterygota</taxon>
        <taxon>Diptera</taxon>
        <taxon>Brachycera</taxon>
        <taxon>Muscomorpha</taxon>
        <taxon>Hippoboscoidea</taxon>
        <taxon>Glossinidae</taxon>
        <taxon>Glossina</taxon>
    </lineage>
</organism>